<dbReference type="Proteomes" id="UP000735874">
    <property type="component" value="Unassembled WGS sequence"/>
</dbReference>
<dbReference type="Proteomes" id="UP000688947">
    <property type="component" value="Unassembled WGS sequence"/>
</dbReference>
<evidence type="ECO:0000313" key="2">
    <source>
        <dbReference type="EMBL" id="KAG2861668.1"/>
    </source>
</evidence>
<dbReference type="STRING" id="29920.A0A329SK37"/>
<keyword evidence="9" id="KW-1185">Reference proteome</keyword>
<feature type="compositionally biased region" description="Polar residues" evidence="1">
    <location>
        <begin position="32"/>
        <end position="48"/>
    </location>
</feature>
<dbReference type="EMBL" id="RCMI01000125">
    <property type="protein sequence ID" value="KAG2932226.1"/>
    <property type="molecule type" value="Genomic_DNA"/>
</dbReference>
<feature type="compositionally biased region" description="Basic and acidic residues" evidence="1">
    <location>
        <begin position="329"/>
        <end position="346"/>
    </location>
</feature>
<evidence type="ECO:0000313" key="6">
    <source>
        <dbReference type="EMBL" id="KAG3220162.1"/>
    </source>
</evidence>
<feature type="compositionally biased region" description="Low complexity" evidence="1">
    <location>
        <begin position="49"/>
        <end position="68"/>
    </location>
</feature>
<dbReference type="OrthoDB" id="128007at2759"/>
<sequence length="457" mass="48914">MTKSASRQKASTANANGGKNANTAPTPTNAPVNSASAKATAAQVQSTGKNANKNATNAQNANTNTNKTSNKHTAKCIALTDVTTASVQQARQIRKTDFERFQKFHNFFVANEESTAGVINGKANTKREQVDQWVAGAVNSKTLACIQEIQETQSALLALLIVSAALTKYGEKELARRDGLGEMDYVVGARFDTNGLRSKQHMPHNVGMSFVLRLVLDLAPQKRAACEILHEILGHEANARLVLTPTADGLQPASGAAATDSDDWAKLKQEQLRQMASQAQSDKFQEAMQQLGGEHLFDAIRTLLKRTGGASVWDATKDKPALQAKNIRPRAESTDKGMKSQKEANRTKQQKQQPARKNVTPQVQTVKKHLPVEVEKTMLVPPPAPVIVKSTASATIKKEGGINKKKAKKGKNAAPEKNAAPVKNAATVKNVSATTAQKPGAIVSSARDGRAVVSNAL</sequence>
<feature type="region of interest" description="Disordered" evidence="1">
    <location>
        <begin position="437"/>
        <end position="457"/>
    </location>
</feature>
<reference evidence="2" key="2">
    <citation type="submission" date="2018-10" db="EMBL/GenBank/DDBJ databases">
        <title>Effector identification in a new, highly contiguous assembly of the strawberry crown rot pathogen Phytophthora cactorum.</title>
        <authorList>
            <person name="Armitage A.D."/>
            <person name="Nellist C.F."/>
            <person name="Bates H."/>
            <person name="Vickerstaff R.J."/>
            <person name="Harrison R.J."/>
        </authorList>
    </citation>
    <scope>NUCLEOTIDE SEQUENCE</scope>
    <source>
        <strain evidence="2">15-7</strain>
        <strain evidence="3">4032</strain>
        <strain evidence="4">4040</strain>
        <strain evidence="5">P415</strain>
        <strain evidence="6">P421</strain>
    </source>
</reference>
<reference evidence="8 9" key="1">
    <citation type="submission" date="2018-01" db="EMBL/GenBank/DDBJ databases">
        <title>Draft genome of the strawberry crown rot pathogen Phytophthora cactorum.</title>
        <authorList>
            <person name="Armitage A.D."/>
            <person name="Lysoe E."/>
            <person name="Nellist C.F."/>
            <person name="Harrison R.J."/>
            <person name="Brurberg M.B."/>
        </authorList>
    </citation>
    <scope>NUCLEOTIDE SEQUENCE [LARGE SCALE GENOMIC DNA]</scope>
    <source>
        <strain evidence="8 9">10300</strain>
    </source>
</reference>
<dbReference type="EMBL" id="RCMK01000119">
    <property type="protein sequence ID" value="KAG2948082.1"/>
    <property type="molecule type" value="Genomic_DNA"/>
</dbReference>
<gene>
    <name evidence="7" type="ORF">JG687_00005211</name>
    <name evidence="8" type="ORF">PC110_g7656</name>
    <name evidence="2" type="ORF">PC113_g6959</name>
    <name evidence="3" type="ORF">PC115_g5864</name>
    <name evidence="4" type="ORF">PC117_g6309</name>
    <name evidence="5" type="ORF">PC118_g7376</name>
    <name evidence="6" type="ORF">PC129_g9063</name>
</gene>
<dbReference type="Proteomes" id="UP000774804">
    <property type="component" value="Unassembled WGS sequence"/>
</dbReference>
<organism evidence="8 9">
    <name type="scientific">Phytophthora cactorum</name>
    <dbReference type="NCBI Taxonomy" id="29920"/>
    <lineage>
        <taxon>Eukaryota</taxon>
        <taxon>Sar</taxon>
        <taxon>Stramenopiles</taxon>
        <taxon>Oomycota</taxon>
        <taxon>Peronosporomycetes</taxon>
        <taxon>Peronosporales</taxon>
        <taxon>Peronosporaceae</taxon>
        <taxon>Phytophthora</taxon>
    </lineage>
</organism>
<feature type="compositionally biased region" description="Low complexity" evidence="1">
    <location>
        <begin position="412"/>
        <end position="425"/>
    </location>
</feature>
<dbReference type="EMBL" id="RCMG01000147">
    <property type="protein sequence ID" value="KAG2861668.1"/>
    <property type="molecule type" value="Genomic_DNA"/>
</dbReference>
<feature type="region of interest" description="Disordered" evidence="1">
    <location>
        <begin position="315"/>
        <end position="362"/>
    </location>
</feature>
<evidence type="ECO:0000313" key="9">
    <source>
        <dbReference type="Proteomes" id="UP000251314"/>
    </source>
</evidence>
<accession>A0A329SK37</accession>
<evidence type="ECO:0000256" key="1">
    <source>
        <dbReference type="SAM" id="MobiDB-lite"/>
    </source>
</evidence>
<protein>
    <submittedName>
        <fullName evidence="8">Uncharacterized protein</fullName>
    </submittedName>
</protein>
<dbReference type="EMBL" id="RCMV01000277">
    <property type="protein sequence ID" value="KAG3220162.1"/>
    <property type="molecule type" value="Genomic_DNA"/>
</dbReference>
<dbReference type="Proteomes" id="UP000697107">
    <property type="component" value="Unassembled WGS sequence"/>
</dbReference>
<evidence type="ECO:0000313" key="8">
    <source>
        <dbReference type="EMBL" id="RAW36058.1"/>
    </source>
</evidence>
<dbReference type="EMBL" id="MJFZ01000150">
    <property type="protein sequence ID" value="RAW36058.1"/>
    <property type="molecule type" value="Genomic_DNA"/>
</dbReference>
<feature type="region of interest" description="Disordered" evidence="1">
    <location>
        <begin position="1"/>
        <end position="70"/>
    </location>
</feature>
<dbReference type="EMBL" id="RCML01000175">
    <property type="protein sequence ID" value="KAG2987261.1"/>
    <property type="molecule type" value="Genomic_DNA"/>
</dbReference>
<dbReference type="EMBL" id="JAENGZ010000193">
    <property type="protein sequence ID" value="KAG6965826.1"/>
    <property type="molecule type" value="Genomic_DNA"/>
</dbReference>
<feature type="region of interest" description="Disordered" evidence="1">
    <location>
        <begin position="401"/>
        <end position="425"/>
    </location>
</feature>
<dbReference type="VEuPathDB" id="FungiDB:PC110_g7656"/>
<dbReference type="Proteomes" id="UP000760860">
    <property type="component" value="Unassembled WGS sequence"/>
</dbReference>
<evidence type="ECO:0000313" key="3">
    <source>
        <dbReference type="EMBL" id="KAG2932226.1"/>
    </source>
</evidence>
<feature type="compositionally biased region" description="Polar residues" evidence="1">
    <location>
        <begin position="350"/>
        <end position="362"/>
    </location>
</feature>
<comment type="caution">
    <text evidence="8">The sequence shown here is derived from an EMBL/GenBank/DDBJ whole genome shotgun (WGS) entry which is preliminary data.</text>
</comment>
<proteinExistence type="predicted"/>
<evidence type="ECO:0000313" key="4">
    <source>
        <dbReference type="EMBL" id="KAG2948082.1"/>
    </source>
</evidence>
<dbReference type="AlphaFoldDB" id="A0A329SK37"/>
<dbReference type="Proteomes" id="UP000251314">
    <property type="component" value="Unassembled WGS sequence"/>
</dbReference>
<evidence type="ECO:0000313" key="7">
    <source>
        <dbReference type="EMBL" id="KAG6965826.1"/>
    </source>
</evidence>
<evidence type="ECO:0000313" key="5">
    <source>
        <dbReference type="EMBL" id="KAG2987261.1"/>
    </source>
</evidence>
<dbReference type="Proteomes" id="UP000736787">
    <property type="component" value="Unassembled WGS sequence"/>
</dbReference>
<feature type="compositionally biased region" description="Low complexity" evidence="1">
    <location>
        <begin position="9"/>
        <end position="31"/>
    </location>
</feature>
<name>A0A329SK37_9STRA</name>
<reference evidence="7" key="3">
    <citation type="submission" date="2021-01" db="EMBL/GenBank/DDBJ databases">
        <title>Phytophthora aleatoria, a newly-described species from Pinus radiata is distinct from Phytophthora cactorum isolates based on comparative genomics.</title>
        <authorList>
            <person name="Mcdougal R."/>
            <person name="Panda P."/>
            <person name="Williams N."/>
            <person name="Studholme D.J."/>
        </authorList>
    </citation>
    <scope>NUCLEOTIDE SEQUENCE</scope>
    <source>
        <strain evidence="7">NZFS 3830</strain>
    </source>
</reference>